<protein>
    <submittedName>
        <fullName evidence="2">Uncharacterized protein</fullName>
    </submittedName>
</protein>
<keyword evidence="1" id="KW-0175">Coiled coil</keyword>
<keyword evidence="3" id="KW-1185">Reference proteome</keyword>
<dbReference type="Proteomes" id="UP001392437">
    <property type="component" value="Unassembled WGS sequence"/>
</dbReference>
<reference evidence="2 3" key="1">
    <citation type="submission" date="2023-01" db="EMBL/GenBank/DDBJ databases">
        <title>Analysis of 21 Apiospora genomes using comparative genomics revels a genus with tremendous synthesis potential of carbohydrate active enzymes and secondary metabolites.</title>
        <authorList>
            <person name="Sorensen T."/>
        </authorList>
    </citation>
    <scope>NUCLEOTIDE SEQUENCE [LARGE SCALE GENOMIC DNA]</scope>
    <source>
        <strain evidence="2 3">CBS 117206</strain>
    </source>
</reference>
<feature type="coiled-coil region" evidence="1">
    <location>
        <begin position="2"/>
        <end position="109"/>
    </location>
</feature>
<proteinExistence type="predicted"/>
<comment type="caution">
    <text evidence="2">The sequence shown here is derived from an EMBL/GenBank/DDBJ whole genome shotgun (WGS) entry which is preliminary data.</text>
</comment>
<accession>A0AAW0Q5X9</accession>
<evidence type="ECO:0000313" key="2">
    <source>
        <dbReference type="EMBL" id="KAK8092885.1"/>
    </source>
</evidence>
<gene>
    <name evidence="2" type="ORF">PG999_014472</name>
</gene>
<dbReference type="EMBL" id="JAQQWP010000012">
    <property type="protein sequence ID" value="KAK8092885.1"/>
    <property type="molecule type" value="Genomic_DNA"/>
</dbReference>
<evidence type="ECO:0000256" key="1">
    <source>
        <dbReference type="SAM" id="Coils"/>
    </source>
</evidence>
<evidence type="ECO:0000313" key="3">
    <source>
        <dbReference type="Proteomes" id="UP001392437"/>
    </source>
</evidence>
<organism evidence="2 3">
    <name type="scientific">Apiospora kogelbergensis</name>
    <dbReference type="NCBI Taxonomy" id="1337665"/>
    <lineage>
        <taxon>Eukaryota</taxon>
        <taxon>Fungi</taxon>
        <taxon>Dikarya</taxon>
        <taxon>Ascomycota</taxon>
        <taxon>Pezizomycotina</taxon>
        <taxon>Sordariomycetes</taxon>
        <taxon>Xylariomycetidae</taxon>
        <taxon>Amphisphaeriales</taxon>
        <taxon>Apiosporaceae</taxon>
        <taxon>Apiospora</taxon>
    </lineage>
</organism>
<dbReference type="AlphaFoldDB" id="A0AAW0Q5X9"/>
<sequence>MLRDAREAIERANKKEEQVKTELETLNQKRLEEQKVRLEYENRILQAAQETRERMEQKVRDEETMRKAEDQRLLSLEIDMRRRIEDEMAKEQERRKAEVEKRMHLEREIRSQIIAERRELEEMTLREEVRKQHIERRLEHEFEQKRQRAVELQDYKDNIEARLRMEANQIIGSEKRKLDLEKLKLEIQQGTERVIRETILDEDTSTLHGGSIDVRAYLDPGQSEFDIDLEAAYPHSQMDSQARPQQLDRQFCIFLARLGQSKAATTDNEQTFKECKWPTLQTYYAQ</sequence>
<name>A0AAW0Q5X9_9PEZI</name>